<feature type="compositionally biased region" description="Low complexity" evidence="1">
    <location>
        <begin position="129"/>
        <end position="141"/>
    </location>
</feature>
<dbReference type="KEGG" id="aoi:AORI_4019"/>
<dbReference type="AlphaFoldDB" id="R4ST82"/>
<organism evidence="4 5">
    <name type="scientific">Amycolatopsis keratiniphila</name>
    <dbReference type="NCBI Taxonomy" id="129921"/>
    <lineage>
        <taxon>Bacteria</taxon>
        <taxon>Bacillati</taxon>
        <taxon>Actinomycetota</taxon>
        <taxon>Actinomycetes</taxon>
        <taxon>Pseudonocardiales</taxon>
        <taxon>Pseudonocardiaceae</taxon>
        <taxon>Amycolatopsis</taxon>
        <taxon>Amycolatopsis japonica group</taxon>
    </lineage>
</organism>
<sequence length="767" mass="82019">MSRPRAAVVATVVILLAVALPASAQQDVLPAQVRPGSAHDIVKYGVAADENCMLYFGGQPSAPCSSASRGPLRGRLEVASGQPPGPTELHCQPCHRVGAPSTSTRKPPTTTTGPVTTSPPATFTSPIVEESSPEPTSKSPTGYARRPAGTRILLATVTVLATSETAQPTPAQSAENTTLLDLPRQTWLAILGGLLLAAAALAGLRFVRRRGDKPPPPQPPRGLPEPGIRPVRVGISDLAGGQAPSDVSLTPDTGYVLWVDIGELPGADTSREVPLDVVAFDSTPAGLRPMVTGALTRRVRLGAGDAGRIVFDLRTPVRPARRRLRVGLYCRGVLWQSFAVDADIGWPEDRGGWRTELDYAAGYGLDPSLLDTVAPHALSIMVNHNTADEHGIHVFFADGAVAMAAGIPAAHLDRLQARARDLYRRLEAAQGSIDSALGALALHGRNVYTAIRPRIDPALVRAGLDPVPLWQRLRDRVRVQVVWPDGCAQPLPAAIVYDFPLAEVGSAELRACRAFFDDLNARIEPRCFGGRCLSDSDTVVCPAGFWGFRLLLGSPPSLGTDRPVPDRPAESADPPALVLGKAMDPAFVLRDRHLRRLRELLPGVTWYEENRCAGLLARLRAVQPSLIYLYCHGGVDEEQGIGWVEIGDGERLSARGLPDDLYRLWRSRPLVLLNGCSTAALGDDQPNPLTQRLLWAGAGGIVGTEIDVGETTACRFADHLVPLVLGADRELGDAIRASRLELLRTGSVAGLSYLALARPDLRLTLKE</sequence>
<feature type="compositionally biased region" description="Pro residues" evidence="1">
    <location>
        <begin position="214"/>
        <end position="223"/>
    </location>
</feature>
<feature type="signal peptide" evidence="2">
    <location>
        <begin position="1"/>
        <end position="24"/>
    </location>
</feature>
<feature type="region of interest" description="Disordered" evidence="1">
    <location>
        <begin position="79"/>
        <end position="146"/>
    </location>
</feature>
<dbReference type="PATRIC" id="fig|1156913.3.peg.4103"/>
<keyword evidence="2" id="KW-0732">Signal</keyword>
<feature type="region of interest" description="Disordered" evidence="1">
    <location>
        <begin position="209"/>
        <end position="231"/>
    </location>
</feature>
<evidence type="ECO:0000256" key="1">
    <source>
        <dbReference type="SAM" id="MobiDB-lite"/>
    </source>
</evidence>
<evidence type="ECO:0000313" key="4">
    <source>
        <dbReference type="EMBL" id="AGM06604.1"/>
    </source>
</evidence>
<keyword evidence="5" id="KW-1185">Reference proteome</keyword>
<reference evidence="4 5" key="1">
    <citation type="journal article" date="2013" name="BMC Genomics">
        <title>ContigScape: a Cytoscape plugin facilitating microbial genome gap closing.</title>
        <authorList>
            <person name="Tang B."/>
            <person name="Wang Q."/>
            <person name="Yang M."/>
            <person name="Xie F."/>
            <person name="Zhu Y."/>
            <person name="Zhuo Y."/>
            <person name="Wang S."/>
            <person name="Gao H."/>
            <person name="Ding X."/>
            <person name="Zhang L."/>
            <person name="Zhao G."/>
            <person name="Zheng H."/>
        </authorList>
    </citation>
    <scope>NUCLEOTIDE SEQUENCE [LARGE SCALE GENOMIC DNA]</scope>
    <source>
        <strain evidence="4 5">HCCB10007</strain>
    </source>
</reference>
<dbReference type="Proteomes" id="UP000013968">
    <property type="component" value="Chromosome"/>
</dbReference>
<feature type="domain" description="CHAT" evidence="3">
    <location>
        <begin position="616"/>
        <end position="745"/>
    </location>
</feature>
<name>R4ST82_9PSEU</name>
<accession>R4ST82</accession>
<dbReference type="EMBL" id="CP003410">
    <property type="protein sequence ID" value="AGM06604.1"/>
    <property type="molecule type" value="Genomic_DNA"/>
</dbReference>
<feature type="compositionally biased region" description="Low complexity" evidence="1">
    <location>
        <begin position="100"/>
        <end position="122"/>
    </location>
</feature>
<dbReference type="HOGENOM" id="CLU_363965_0_0_11"/>
<feature type="chain" id="PRO_5004370762" description="CHAT domain-containing protein" evidence="2">
    <location>
        <begin position="25"/>
        <end position="767"/>
    </location>
</feature>
<gene>
    <name evidence="4" type="ORF">AORI_4019</name>
</gene>
<evidence type="ECO:0000256" key="2">
    <source>
        <dbReference type="SAM" id="SignalP"/>
    </source>
</evidence>
<dbReference type="Pfam" id="PF12770">
    <property type="entry name" value="CHAT"/>
    <property type="match status" value="1"/>
</dbReference>
<protein>
    <recommendedName>
        <fullName evidence="3">CHAT domain-containing protein</fullName>
    </recommendedName>
</protein>
<dbReference type="RefSeq" id="WP_016334356.1">
    <property type="nucleotide sequence ID" value="NC_021252.1"/>
</dbReference>
<proteinExistence type="predicted"/>
<evidence type="ECO:0000259" key="3">
    <source>
        <dbReference type="Pfam" id="PF12770"/>
    </source>
</evidence>
<dbReference type="InterPro" id="IPR024983">
    <property type="entry name" value="CHAT_dom"/>
</dbReference>
<evidence type="ECO:0000313" key="5">
    <source>
        <dbReference type="Proteomes" id="UP000013968"/>
    </source>
</evidence>